<feature type="binding site" evidence="6">
    <location>
        <position position="282"/>
    </location>
    <ligand>
        <name>pyridoxal 5'-phosphate</name>
        <dbReference type="ChEBI" id="CHEBI:597326"/>
    </ligand>
</feature>
<dbReference type="EC" id="2.6.1.11" evidence="6"/>
<comment type="subunit">
    <text evidence="6">Homodimer.</text>
</comment>
<evidence type="ECO:0000313" key="8">
    <source>
        <dbReference type="Proteomes" id="UP000243205"/>
    </source>
</evidence>
<dbReference type="Gene3D" id="3.40.640.10">
    <property type="entry name" value="Type I PLP-dependent aspartate aminotransferase-like (Major domain)"/>
    <property type="match status" value="1"/>
</dbReference>
<feature type="binding site" evidence="6">
    <location>
        <position position="281"/>
    </location>
    <ligand>
        <name>N(2)-acetyl-L-ornithine</name>
        <dbReference type="ChEBI" id="CHEBI:57805"/>
    </ligand>
</feature>
<comment type="cofactor">
    <cofactor evidence="6">
        <name>pyridoxal 5'-phosphate</name>
        <dbReference type="ChEBI" id="CHEBI:597326"/>
    </cofactor>
    <text evidence="6">Binds 1 pyridoxal phosphate per subunit.</text>
</comment>
<dbReference type="STRING" id="57664.SAMN05661003_10369"/>
<dbReference type="AlphaFoldDB" id="A0A1G6ZP82"/>
<keyword evidence="4" id="KW-0670">Pyruvate</keyword>
<dbReference type="InterPro" id="IPR004636">
    <property type="entry name" value="AcOrn/SuccOrn_fam"/>
</dbReference>
<accession>A0A1G6ZP82</accession>
<dbReference type="HAMAP" id="MF_01107">
    <property type="entry name" value="ArgD_aminotrans_3"/>
    <property type="match status" value="1"/>
</dbReference>
<dbReference type="EMBL" id="FNAQ01000003">
    <property type="protein sequence ID" value="SDE04488.1"/>
    <property type="molecule type" value="Genomic_DNA"/>
</dbReference>
<dbReference type="CDD" id="cd00610">
    <property type="entry name" value="OAT_like"/>
    <property type="match status" value="1"/>
</dbReference>
<evidence type="ECO:0000256" key="6">
    <source>
        <dbReference type="HAMAP-Rule" id="MF_01107"/>
    </source>
</evidence>
<dbReference type="NCBIfam" id="NF002325">
    <property type="entry name" value="PRK01278.1"/>
    <property type="match status" value="1"/>
</dbReference>
<comment type="catalytic activity">
    <reaction evidence="6">
        <text>N(2)-acetyl-L-ornithine + 2-oxoglutarate = N-acetyl-L-glutamate 5-semialdehyde + L-glutamate</text>
        <dbReference type="Rhea" id="RHEA:18049"/>
        <dbReference type="ChEBI" id="CHEBI:16810"/>
        <dbReference type="ChEBI" id="CHEBI:29123"/>
        <dbReference type="ChEBI" id="CHEBI:29985"/>
        <dbReference type="ChEBI" id="CHEBI:57805"/>
        <dbReference type="EC" id="2.6.1.11"/>
    </reaction>
</comment>
<organism evidence="7 8">
    <name type="scientific">Desulfuromonas thiophila</name>
    <dbReference type="NCBI Taxonomy" id="57664"/>
    <lineage>
        <taxon>Bacteria</taxon>
        <taxon>Pseudomonadati</taxon>
        <taxon>Thermodesulfobacteriota</taxon>
        <taxon>Desulfuromonadia</taxon>
        <taxon>Desulfuromonadales</taxon>
        <taxon>Desulfuromonadaceae</taxon>
        <taxon>Desulfuromonas</taxon>
    </lineage>
</organism>
<dbReference type="NCBIfam" id="NF002874">
    <property type="entry name" value="PRK03244.1"/>
    <property type="match status" value="1"/>
</dbReference>
<keyword evidence="2 6" id="KW-0808">Transferase</keyword>
<dbReference type="InterPro" id="IPR015421">
    <property type="entry name" value="PyrdxlP-dep_Trfase_major"/>
</dbReference>
<keyword evidence="3 6" id="KW-0663">Pyridoxal phosphate</keyword>
<keyword evidence="8" id="KW-1185">Reference proteome</keyword>
<dbReference type="PROSITE" id="PS00600">
    <property type="entry name" value="AA_TRANSFER_CLASS_3"/>
    <property type="match status" value="1"/>
</dbReference>
<feature type="modified residue" description="N6-(pyridoxal phosphate)lysine" evidence="6">
    <location>
        <position position="253"/>
    </location>
</feature>
<evidence type="ECO:0000256" key="5">
    <source>
        <dbReference type="ARBA" id="ARBA00052998"/>
    </source>
</evidence>
<dbReference type="InterPro" id="IPR049704">
    <property type="entry name" value="Aminotrans_3_PPA_site"/>
</dbReference>
<dbReference type="PANTHER" id="PTHR11986:SF113">
    <property type="entry name" value="SUCCINYLORNITHINE TRANSAMINASE"/>
    <property type="match status" value="1"/>
</dbReference>
<gene>
    <name evidence="6" type="primary">argD</name>
    <name evidence="7" type="ORF">SAMN05661003_10369</name>
</gene>
<dbReference type="FunFam" id="3.40.640.10:FF:000004">
    <property type="entry name" value="Acetylornithine aminotransferase"/>
    <property type="match status" value="1"/>
</dbReference>
<sequence length="401" mass="43143">MSFSQSWIERGNASIATTYGRYPLVVAKGEGCWLWDVDGRRYLDFLAGVAVNNLGHCHPKVVAALQQQAATLLHCSNYYHIPSQIRLAELLCQHSFADRVFFCNSGAEANEAAMKLVRKHSAERYGDNRYIVITALASFHGRTIGTISATGQEAVRKGFTPVVPGFRYVPFGDIAAMRDAVTEQVCAVMLEPVQGEGGVNVAPPGYLQAVRELCDAHNLLLVFDEVQVGCGRTGKLFAYQHDAVAPDIMTLAKALAGGPPIGAMLAREEVAASFTPGSHGSTFGGNPLITSAALAALDVLINEGVLDNCVAMGGYLRQRLEELCQRHDCAIEVRGRGLILGLQLNIEGAPLVKKALERGLLINCTAGKVLRFVPPLTVSRAEIDAALAILEPLFEEITAEE</sequence>
<protein>
    <recommendedName>
        <fullName evidence="6">Acetylornithine aminotransferase</fullName>
        <shortName evidence="6">ACOAT</shortName>
        <ecNumber evidence="6">2.6.1.11</ecNumber>
    </recommendedName>
</protein>
<dbReference type="PIRSF" id="PIRSF000521">
    <property type="entry name" value="Transaminase_4ab_Lys_Orn"/>
    <property type="match status" value="1"/>
</dbReference>
<dbReference type="GO" id="GO:0031299">
    <property type="term" value="F:taurine-pyruvate aminotransferase activity"/>
    <property type="evidence" value="ECO:0007669"/>
    <property type="project" value="UniProtKB-EC"/>
</dbReference>
<keyword evidence="6" id="KW-0963">Cytoplasm</keyword>
<comment type="similarity">
    <text evidence="6">Belongs to the class-III pyridoxal-phosphate-dependent aminotransferase family. ArgD subfamily.</text>
</comment>
<dbReference type="Proteomes" id="UP000243205">
    <property type="component" value="Unassembled WGS sequence"/>
</dbReference>
<dbReference type="InterPro" id="IPR005814">
    <property type="entry name" value="Aminotrans_3"/>
</dbReference>
<keyword evidence="1 6" id="KW-0032">Aminotransferase</keyword>
<comment type="catalytic activity">
    <reaction evidence="5">
        <text>taurine + pyruvate = sulfoacetaldehyde + L-alanine</text>
        <dbReference type="Rhea" id="RHEA:10420"/>
        <dbReference type="ChEBI" id="CHEBI:15361"/>
        <dbReference type="ChEBI" id="CHEBI:57972"/>
        <dbReference type="ChEBI" id="CHEBI:58246"/>
        <dbReference type="ChEBI" id="CHEBI:507393"/>
        <dbReference type="EC" id="2.6.1.77"/>
    </reaction>
    <physiologicalReaction direction="left-to-right" evidence="5">
        <dbReference type="Rhea" id="RHEA:10421"/>
    </physiologicalReaction>
</comment>
<feature type="binding site" evidence="6">
    <location>
        <position position="142"/>
    </location>
    <ligand>
        <name>N(2)-acetyl-L-ornithine</name>
        <dbReference type="ChEBI" id="CHEBI:57805"/>
    </ligand>
</feature>
<dbReference type="PANTHER" id="PTHR11986">
    <property type="entry name" value="AMINOTRANSFERASE CLASS III"/>
    <property type="match status" value="1"/>
</dbReference>
<evidence type="ECO:0000313" key="7">
    <source>
        <dbReference type="EMBL" id="SDE04488.1"/>
    </source>
</evidence>
<dbReference type="Gene3D" id="3.90.1150.10">
    <property type="entry name" value="Aspartate Aminotransferase, domain 1"/>
    <property type="match status" value="1"/>
</dbReference>
<dbReference type="GO" id="GO:0005737">
    <property type="term" value="C:cytoplasm"/>
    <property type="evidence" value="ECO:0007669"/>
    <property type="project" value="UniProtKB-SubCell"/>
</dbReference>
<dbReference type="Pfam" id="PF00202">
    <property type="entry name" value="Aminotran_3"/>
    <property type="match status" value="1"/>
</dbReference>
<reference evidence="8" key="1">
    <citation type="submission" date="2016-10" db="EMBL/GenBank/DDBJ databases">
        <authorList>
            <person name="Varghese N."/>
            <person name="Submissions S."/>
        </authorList>
    </citation>
    <scope>NUCLEOTIDE SEQUENCE [LARGE SCALE GENOMIC DNA]</scope>
    <source>
        <strain evidence="8">DSM 8987</strain>
    </source>
</reference>
<dbReference type="GO" id="GO:0042802">
    <property type="term" value="F:identical protein binding"/>
    <property type="evidence" value="ECO:0007669"/>
    <property type="project" value="TreeGrafter"/>
</dbReference>
<evidence type="ECO:0000256" key="2">
    <source>
        <dbReference type="ARBA" id="ARBA00022679"/>
    </source>
</evidence>
<comment type="subcellular location">
    <subcellularLocation>
        <location evidence="6">Cytoplasm</location>
    </subcellularLocation>
</comment>
<dbReference type="InterPro" id="IPR050103">
    <property type="entry name" value="Class-III_PLP-dep_AT"/>
</dbReference>
<dbReference type="UniPathway" id="UPA00068">
    <property type="reaction ID" value="UER00109"/>
</dbReference>
<comment type="pathway">
    <text evidence="6">Amino-acid biosynthesis; L-arginine biosynthesis; N(2)-acetyl-L-ornithine from L-glutamate: step 4/4.</text>
</comment>
<name>A0A1G6ZP82_9BACT</name>
<comment type="miscellaneous">
    <text evidence="6">May also have succinyldiaminopimelate aminotransferase activity, thus carrying out the corresponding step in lysine biosynthesis.</text>
</comment>
<dbReference type="GO" id="GO:0003992">
    <property type="term" value="F:N2-acetyl-L-ornithine:2-oxoglutarate 5-aminotransferase activity"/>
    <property type="evidence" value="ECO:0007669"/>
    <property type="project" value="UniProtKB-UniRule"/>
</dbReference>
<keyword evidence="6" id="KW-0055">Arginine biosynthesis</keyword>
<proteinExistence type="inferred from homology"/>
<dbReference type="GO" id="GO:0006526">
    <property type="term" value="P:L-arginine biosynthetic process"/>
    <property type="evidence" value="ECO:0007669"/>
    <property type="project" value="UniProtKB-UniRule"/>
</dbReference>
<feature type="binding site" evidence="6">
    <location>
        <begin position="224"/>
        <end position="227"/>
    </location>
    <ligand>
        <name>pyridoxal 5'-phosphate</name>
        <dbReference type="ChEBI" id="CHEBI:597326"/>
    </ligand>
</feature>
<dbReference type="RefSeq" id="WP_092076607.1">
    <property type="nucleotide sequence ID" value="NZ_FNAQ01000003.1"/>
</dbReference>
<dbReference type="OrthoDB" id="9801052at2"/>
<dbReference type="InterPro" id="IPR015424">
    <property type="entry name" value="PyrdxlP-dep_Trfase"/>
</dbReference>
<dbReference type="GO" id="GO:0030170">
    <property type="term" value="F:pyridoxal phosphate binding"/>
    <property type="evidence" value="ECO:0007669"/>
    <property type="project" value="InterPro"/>
</dbReference>
<evidence type="ECO:0000256" key="1">
    <source>
        <dbReference type="ARBA" id="ARBA00022576"/>
    </source>
</evidence>
<keyword evidence="6" id="KW-0028">Amino-acid biosynthesis</keyword>
<evidence type="ECO:0000256" key="4">
    <source>
        <dbReference type="ARBA" id="ARBA00023317"/>
    </source>
</evidence>
<feature type="binding site" evidence="6">
    <location>
        <position position="139"/>
    </location>
    <ligand>
        <name>pyridoxal 5'-phosphate</name>
        <dbReference type="ChEBI" id="CHEBI:597326"/>
    </ligand>
</feature>
<dbReference type="SUPFAM" id="SSF53383">
    <property type="entry name" value="PLP-dependent transferases"/>
    <property type="match status" value="1"/>
</dbReference>
<dbReference type="NCBIfam" id="TIGR00707">
    <property type="entry name" value="argD"/>
    <property type="match status" value="1"/>
</dbReference>
<feature type="binding site" evidence="6">
    <location>
        <begin position="106"/>
        <end position="107"/>
    </location>
    <ligand>
        <name>pyridoxal 5'-phosphate</name>
        <dbReference type="ChEBI" id="CHEBI:597326"/>
    </ligand>
</feature>
<evidence type="ECO:0000256" key="3">
    <source>
        <dbReference type="ARBA" id="ARBA00022898"/>
    </source>
</evidence>
<dbReference type="InterPro" id="IPR015422">
    <property type="entry name" value="PyrdxlP-dep_Trfase_small"/>
</dbReference>